<evidence type="ECO:0000313" key="12">
    <source>
        <dbReference type="Proteomes" id="UP000735302"/>
    </source>
</evidence>
<evidence type="ECO:0000256" key="4">
    <source>
        <dbReference type="ARBA" id="ARBA00022989"/>
    </source>
</evidence>
<comment type="subcellular location">
    <subcellularLocation>
        <location evidence="1">Membrane</location>
        <topology evidence="1">Single-pass membrane protein</topology>
    </subcellularLocation>
</comment>
<keyword evidence="6 9" id="KW-0472">Membrane</keyword>
<comment type="catalytic activity">
    <reaction evidence="7">
        <text>lanosterol + NADPH + H(+) = 24,25-dihydrolanosterol + NADP(+)</text>
        <dbReference type="Rhea" id="RHEA:33919"/>
        <dbReference type="ChEBI" id="CHEBI:15378"/>
        <dbReference type="ChEBI" id="CHEBI:16521"/>
        <dbReference type="ChEBI" id="CHEBI:28113"/>
        <dbReference type="ChEBI" id="CHEBI:57783"/>
        <dbReference type="ChEBI" id="CHEBI:58349"/>
    </reaction>
    <physiologicalReaction direction="left-to-right" evidence="7">
        <dbReference type="Rhea" id="RHEA:33920"/>
    </physiologicalReaction>
</comment>
<comment type="catalytic activity">
    <reaction evidence="8">
        <text>5alpha-cholest-8-en-3beta-ol + NADP(+) = zymosterol + NADPH + H(+)</text>
        <dbReference type="Rhea" id="RHEA:36399"/>
        <dbReference type="ChEBI" id="CHEBI:15378"/>
        <dbReference type="ChEBI" id="CHEBI:16608"/>
        <dbReference type="ChEBI" id="CHEBI:18252"/>
        <dbReference type="ChEBI" id="CHEBI:57783"/>
        <dbReference type="ChEBI" id="CHEBI:58349"/>
        <dbReference type="EC" id="1.3.1.72"/>
    </reaction>
    <physiologicalReaction direction="right-to-left" evidence="8">
        <dbReference type="Rhea" id="RHEA:36401"/>
    </physiologicalReaction>
</comment>
<organism evidence="11 12">
    <name type="scientific">Plakobranchus ocellatus</name>
    <dbReference type="NCBI Taxonomy" id="259542"/>
    <lineage>
        <taxon>Eukaryota</taxon>
        <taxon>Metazoa</taxon>
        <taxon>Spiralia</taxon>
        <taxon>Lophotrochozoa</taxon>
        <taxon>Mollusca</taxon>
        <taxon>Gastropoda</taxon>
        <taxon>Heterobranchia</taxon>
        <taxon>Euthyneura</taxon>
        <taxon>Panpulmonata</taxon>
        <taxon>Sacoglossa</taxon>
        <taxon>Placobranchoidea</taxon>
        <taxon>Plakobranchidae</taxon>
        <taxon>Plakobranchus</taxon>
    </lineage>
</organism>
<dbReference type="PANTHER" id="PTHR10801">
    <property type="entry name" value="24-DEHYDROCHOLESTEROL REDUCTASE"/>
    <property type="match status" value="1"/>
</dbReference>
<evidence type="ECO:0000259" key="10">
    <source>
        <dbReference type="PROSITE" id="PS51387"/>
    </source>
</evidence>
<dbReference type="GO" id="GO:0005737">
    <property type="term" value="C:cytoplasm"/>
    <property type="evidence" value="ECO:0007669"/>
    <property type="project" value="TreeGrafter"/>
</dbReference>
<reference evidence="11 12" key="1">
    <citation type="journal article" date="2021" name="Elife">
        <title>Chloroplast acquisition without the gene transfer in kleptoplastic sea slugs, Plakobranchus ocellatus.</title>
        <authorList>
            <person name="Maeda T."/>
            <person name="Takahashi S."/>
            <person name="Yoshida T."/>
            <person name="Shimamura S."/>
            <person name="Takaki Y."/>
            <person name="Nagai Y."/>
            <person name="Toyoda A."/>
            <person name="Suzuki Y."/>
            <person name="Arimoto A."/>
            <person name="Ishii H."/>
            <person name="Satoh N."/>
            <person name="Nishiyama T."/>
            <person name="Hasebe M."/>
            <person name="Maruyama T."/>
            <person name="Minagawa J."/>
            <person name="Obokata J."/>
            <person name="Shigenobu S."/>
        </authorList>
    </citation>
    <scope>NUCLEOTIDE SEQUENCE [LARGE SCALE GENOMIC DNA]</scope>
</reference>
<dbReference type="InterPro" id="IPR016169">
    <property type="entry name" value="FAD-bd_PCMH_sub2"/>
</dbReference>
<feature type="transmembrane region" description="Helical" evidence="9">
    <location>
        <begin position="36"/>
        <end position="56"/>
    </location>
</feature>
<dbReference type="InterPro" id="IPR040165">
    <property type="entry name" value="Diminuto-like"/>
</dbReference>
<feature type="domain" description="FAD-binding PCMH-type" evidence="10">
    <location>
        <begin position="64"/>
        <end position="256"/>
    </location>
</feature>
<dbReference type="InterPro" id="IPR016166">
    <property type="entry name" value="FAD-bd_PCMH"/>
</dbReference>
<dbReference type="AlphaFoldDB" id="A0AAV4BVD9"/>
<name>A0AAV4BVD9_9GAST</name>
<dbReference type="GO" id="GO:0000246">
    <property type="term" value="F:Delta24(24-1) sterol reductase activity"/>
    <property type="evidence" value="ECO:0007669"/>
    <property type="project" value="TreeGrafter"/>
</dbReference>
<protein>
    <recommendedName>
        <fullName evidence="2">Delta(24)-sterol reductase</fullName>
        <ecNumber evidence="2">1.3.1.72</ecNumber>
    </recommendedName>
</protein>
<keyword evidence="4 9" id="KW-1133">Transmembrane helix</keyword>
<keyword evidence="3 9" id="KW-0812">Transmembrane</keyword>
<dbReference type="GO" id="GO:0008202">
    <property type="term" value="P:steroid metabolic process"/>
    <property type="evidence" value="ECO:0007669"/>
    <property type="project" value="TreeGrafter"/>
</dbReference>
<dbReference type="GO" id="GO:0071949">
    <property type="term" value="F:FAD binding"/>
    <property type="evidence" value="ECO:0007669"/>
    <property type="project" value="InterPro"/>
</dbReference>
<dbReference type="SUPFAM" id="SSF56176">
    <property type="entry name" value="FAD-binding/transporter-associated domain-like"/>
    <property type="match status" value="1"/>
</dbReference>
<evidence type="ECO:0000256" key="2">
    <source>
        <dbReference type="ARBA" id="ARBA00012405"/>
    </source>
</evidence>
<dbReference type="Pfam" id="PF01565">
    <property type="entry name" value="FAD_binding_4"/>
    <property type="match status" value="1"/>
</dbReference>
<evidence type="ECO:0000313" key="11">
    <source>
        <dbReference type="EMBL" id="GFO23070.1"/>
    </source>
</evidence>
<dbReference type="GO" id="GO:0050614">
    <property type="term" value="F:Delta24-sterol reductase activity"/>
    <property type="evidence" value="ECO:0007669"/>
    <property type="project" value="UniProtKB-EC"/>
</dbReference>
<gene>
    <name evidence="11" type="ORF">PoB_004957500</name>
</gene>
<evidence type="ECO:0000256" key="3">
    <source>
        <dbReference type="ARBA" id="ARBA00022692"/>
    </source>
</evidence>
<dbReference type="Proteomes" id="UP000735302">
    <property type="component" value="Unassembled WGS sequence"/>
</dbReference>
<comment type="caution">
    <text evidence="11">The sequence shown here is derived from an EMBL/GenBank/DDBJ whole genome shotgun (WGS) entry which is preliminary data.</text>
</comment>
<dbReference type="PROSITE" id="PS51387">
    <property type="entry name" value="FAD_PCMH"/>
    <property type="match status" value="1"/>
</dbReference>
<evidence type="ECO:0000256" key="1">
    <source>
        <dbReference type="ARBA" id="ARBA00004167"/>
    </source>
</evidence>
<evidence type="ECO:0000256" key="5">
    <source>
        <dbReference type="ARBA" id="ARBA00023002"/>
    </source>
</evidence>
<evidence type="ECO:0000256" key="7">
    <source>
        <dbReference type="ARBA" id="ARBA00051033"/>
    </source>
</evidence>
<dbReference type="InterPro" id="IPR006094">
    <property type="entry name" value="Oxid_FAD_bind_N"/>
</dbReference>
<dbReference type="InterPro" id="IPR036318">
    <property type="entry name" value="FAD-bd_PCMH-like_sf"/>
</dbReference>
<dbReference type="Gene3D" id="3.30.465.10">
    <property type="match status" value="1"/>
</dbReference>
<evidence type="ECO:0000256" key="6">
    <source>
        <dbReference type="ARBA" id="ARBA00023136"/>
    </source>
</evidence>
<proteinExistence type="predicted"/>
<evidence type="ECO:0000256" key="9">
    <source>
        <dbReference type="SAM" id="Phobius"/>
    </source>
</evidence>
<dbReference type="PANTHER" id="PTHR10801:SF0">
    <property type="entry name" value="DELTA(24)-STEROL REDUCTASE"/>
    <property type="match status" value="1"/>
</dbReference>
<feature type="transmembrane region" description="Helical" evidence="9">
    <location>
        <begin position="6"/>
        <end position="24"/>
    </location>
</feature>
<evidence type="ECO:0000256" key="8">
    <source>
        <dbReference type="ARBA" id="ARBA00052927"/>
    </source>
</evidence>
<dbReference type="EC" id="1.3.1.72" evidence="2"/>
<accession>A0AAV4BVD9</accession>
<keyword evidence="12" id="KW-1185">Reference proteome</keyword>
<dbReference type="EMBL" id="BLXT01005500">
    <property type="protein sequence ID" value="GFO23070.1"/>
    <property type="molecule type" value="Genomic_DNA"/>
</dbReference>
<dbReference type="GO" id="GO:0016020">
    <property type="term" value="C:membrane"/>
    <property type="evidence" value="ECO:0007669"/>
    <property type="project" value="UniProtKB-SubCell"/>
</dbReference>
<sequence>MELDLNSAFYFLVPIFLTFSWLRFRGLEYIIINYRWIFVCIFLLPLSVFYDAFMYIRAKIVFSLNSAPKQHDARVANVQKQVRAWDRDGRQTKMCTARPGWATMSFRRGLYKNSLRNIEINLIDILGVDIQRKTVRVEPMVTMGQITACLNPLGWTLPVLPELDDLTVGGLIMGVGVETSSHKYGLFQHNCVSFDIVTADGSLLRCSKREMVGGNSRLLKTRSGLQFNAGSSCRLFHVSSHNILLTSGVFHNKVPVISDGGARTRDRRAVQISSEFTSYSAIDAPFGKEKL</sequence>
<keyword evidence="5" id="KW-0560">Oxidoreductase</keyword>